<dbReference type="InterPro" id="IPR043128">
    <property type="entry name" value="Rev_trsase/Diguanyl_cyclase"/>
</dbReference>
<dbReference type="InterPro" id="IPR050469">
    <property type="entry name" value="Diguanylate_Cyclase"/>
</dbReference>
<dbReference type="Proteomes" id="UP000731465">
    <property type="component" value="Unassembled WGS sequence"/>
</dbReference>
<keyword evidence="3" id="KW-0812">Transmembrane</keyword>
<proteinExistence type="predicted"/>
<dbReference type="PANTHER" id="PTHR45138">
    <property type="entry name" value="REGULATORY COMPONENTS OF SENSORY TRANSDUCTION SYSTEM"/>
    <property type="match status" value="1"/>
</dbReference>
<feature type="transmembrane region" description="Helical" evidence="3">
    <location>
        <begin position="57"/>
        <end position="78"/>
    </location>
</feature>
<dbReference type="Pfam" id="PF00990">
    <property type="entry name" value="GGDEF"/>
    <property type="match status" value="1"/>
</dbReference>
<keyword evidence="6" id="KW-1185">Reference proteome</keyword>
<dbReference type="NCBIfam" id="TIGR00254">
    <property type="entry name" value="GGDEF"/>
    <property type="match status" value="1"/>
</dbReference>
<feature type="domain" description="GGDEF" evidence="4">
    <location>
        <begin position="164"/>
        <end position="297"/>
    </location>
</feature>
<dbReference type="PROSITE" id="PS50887">
    <property type="entry name" value="GGDEF"/>
    <property type="match status" value="1"/>
</dbReference>
<protein>
    <recommendedName>
        <fullName evidence="1">diguanylate cyclase</fullName>
        <ecNumber evidence="1">2.7.7.65</ecNumber>
    </recommendedName>
</protein>
<keyword evidence="3" id="KW-0472">Membrane</keyword>
<dbReference type="InterPro" id="IPR029787">
    <property type="entry name" value="Nucleotide_cyclase"/>
</dbReference>
<feature type="transmembrane region" description="Helical" evidence="3">
    <location>
        <begin position="90"/>
        <end position="107"/>
    </location>
</feature>
<accession>A0ABS7DGM6</accession>
<dbReference type="EMBL" id="JAGFNY010000018">
    <property type="protein sequence ID" value="MBW7570460.1"/>
    <property type="molecule type" value="Genomic_DNA"/>
</dbReference>
<dbReference type="Gene3D" id="3.30.70.270">
    <property type="match status" value="1"/>
</dbReference>
<evidence type="ECO:0000256" key="3">
    <source>
        <dbReference type="SAM" id="Phobius"/>
    </source>
</evidence>
<dbReference type="PANTHER" id="PTHR45138:SF9">
    <property type="entry name" value="DIGUANYLATE CYCLASE DGCM-RELATED"/>
    <property type="match status" value="1"/>
</dbReference>
<feature type="transmembrane region" description="Helical" evidence="3">
    <location>
        <begin position="113"/>
        <end position="130"/>
    </location>
</feature>
<dbReference type="SUPFAM" id="SSF55073">
    <property type="entry name" value="Nucleotide cyclase"/>
    <property type="match status" value="1"/>
</dbReference>
<comment type="catalytic activity">
    <reaction evidence="2">
        <text>2 GTP = 3',3'-c-di-GMP + 2 diphosphate</text>
        <dbReference type="Rhea" id="RHEA:24898"/>
        <dbReference type="ChEBI" id="CHEBI:33019"/>
        <dbReference type="ChEBI" id="CHEBI:37565"/>
        <dbReference type="ChEBI" id="CHEBI:58805"/>
        <dbReference type="EC" id="2.7.7.65"/>
    </reaction>
</comment>
<dbReference type="RefSeq" id="WP_219937683.1">
    <property type="nucleotide sequence ID" value="NZ_JAGFNY010000018.1"/>
</dbReference>
<gene>
    <name evidence="5" type="ORF">J5V48_06065</name>
</gene>
<keyword evidence="3" id="KW-1133">Transmembrane helix</keyword>
<evidence type="ECO:0000256" key="2">
    <source>
        <dbReference type="ARBA" id="ARBA00034247"/>
    </source>
</evidence>
<dbReference type="InterPro" id="IPR000160">
    <property type="entry name" value="GGDEF_dom"/>
</dbReference>
<evidence type="ECO:0000313" key="6">
    <source>
        <dbReference type="Proteomes" id="UP000731465"/>
    </source>
</evidence>
<reference evidence="5 6" key="1">
    <citation type="submission" date="2021-03" db="EMBL/GenBank/DDBJ databases">
        <title>Succinivibrio sp. nov. isolated from feces of cow.</title>
        <authorList>
            <person name="Choi J.-Y."/>
        </authorList>
    </citation>
    <scope>NUCLEOTIDE SEQUENCE [LARGE SCALE GENOMIC DNA]</scope>
    <source>
        <strain evidence="5 6">AGMB01872</strain>
    </source>
</reference>
<dbReference type="SMART" id="SM00267">
    <property type="entry name" value="GGDEF"/>
    <property type="match status" value="1"/>
</dbReference>
<dbReference type="EC" id="2.7.7.65" evidence="1"/>
<evidence type="ECO:0000313" key="5">
    <source>
        <dbReference type="EMBL" id="MBW7570460.1"/>
    </source>
</evidence>
<comment type="caution">
    <text evidence="5">The sequence shown here is derived from an EMBL/GenBank/DDBJ whole genome shotgun (WGS) entry which is preliminary data.</text>
</comment>
<name>A0ABS7DGM6_9GAMM</name>
<sequence>MVLEKVGFENIIRKKSAVLMLFTPVIIITVLSFMSPFNYALFKFNLFGEPSPSRFSFVLYYFVVLYASVGFLACLYNFMRYSRTLQAKEILFLGIFTLFIGVSQYYSAYSNNNLYTCVYLLSLVMYYIALHEDKVFIDPLTGLNNRNRFRRYLSYIMSSQSLRVNMYLTYIDIDNFKSINDNHGHLTGDLALRTVAEAMREISVNSKNFLARIGGDEFVIVSSHPTQTDLKAMIVRMKKCLNEKAKSNFSDFTVDFSVGTTQLNIPYSSISDVIKSADRNMYRQKQMKKQGLISDSGAVRK</sequence>
<evidence type="ECO:0000256" key="1">
    <source>
        <dbReference type="ARBA" id="ARBA00012528"/>
    </source>
</evidence>
<dbReference type="CDD" id="cd01949">
    <property type="entry name" value="GGDEF"/>
    <property type="match status" value="1"/>
</dbReference>
<evidence type="ECO:0000259" key="4">
    <source>
        <dbReference type="PROSITE" id="PS50887"/>
    </source>
</evidence>
<organism evidence="5 6">
    <name type="scientific">Succinivibrio faecicola</name>
    <dbReference type="NCBI Taxonomy" id="2820300"/>
    <lineage>
        <taxon>Bacteria</taxon>
        <taxon>Pseudomonadati</taxon>
        <taxon>Pseudomonadota</taxon>
        <taxon>Gammaproteobacteria</taxon>
        <taxon>Aeromonadales</taxon>
        <taxon>Succinivibrionaceae</taxon>
        <taxon>Succinivibrio</taxon>
    </lineage>
</organism>
<feature type="transmembrane region" description="Helical" evidence="3">
    <location>
        <begin position="17"/>
        <end position="37"/>
    </location>
</feature>